<dbReference type="EMBL" id="JAINUG010000031">
    <property type="protein sequence ID" value="KAJ8409339.1"/>
    <property type="molecule type" value="Genomic_DNA"/>
</dbReference>
<evidence type="ECO:0000256" key="12">
    <source>
        <dbReference type="ARBA" id="ARBA00023125"/>
    </source>
</evidence>
<keyword evidence="12" id="KW-0238">DNA-binding</keyword>
<keyword evidence="8 18" id="KW-0227">DNA damage</keyword>
<dbReference type="Pfam" id="PF02037">
    <property type="entry name" value="SAP"/>
    <property type="match status" value="1"/>
</dbReference>
<comment type="caution">
    <text evidence="23">The sequence shown here is derived from an EMBL/GenBank/DDBJ whole genome shotgun (WGS) entry which is preliminary data.</text>
</comment>
<keyword evidence="13 18" id="KW-0234">DNA repair</keyword>
<evidence type="ECO:0000256" key="13">
    <source>
        <dbReference type="ARBA" id="ARBA00023204"/>
    </source>
</evidence>
<dbReference type="Gene3D" id="3.30.160.60">
    <property type="entry name" value="Classic Zinc Finger"/>
    <property type="match status" value="1"/>
</dbReference>
<dbReference type="SMART" id="SM00184">
    <property type="entry name" value="RING"/>
    <property type="match status" value="1"/>
</dbReference>
<evidence type="ECO:0000256" key="11">
    <source>
        <dbReference type="ARBA" id="ARBA00022833"/>
    </source>
</evidence>
<keyword evidence="11" id="KW-0862">Zinc</keyword>
<evidence type="ECO:0000256" key="8">
    <source>
        <dbReference type="ARBA" id="ARBA00022763"/>
    </source>
</evidence>
<dbReference type="GO" id="GO:0008270">
    <property type="term" value="F:zinc ion binding"/>
    <property type="evidence" value="ECO:0007669"/>
    <property type="project" value="UniProtKB-KW"/>
</dbReference>
<dbReference type="PANTHER" id="PTHR14134:SF2">
    <property type="entry name" value="E3 UBIQUITIN-PROTEIN LIGASE RAD18"/>
    <property type="match status" value="1"/>
</dbReference>
<name>A0AAD7SV14_9TELE</name>
<dbReference type="SMART" id="SM00513">
    <property type="entry name" value="SAP"/>
    <property type="match status" value="1"/>
</dbReference>
<dbReference type="InterPro" id="IPR003034">
    <property type="entry name" value="SAP_dom"/>
</dbReference>
<evidence type="ECO:0000256" key="15">
    <source>
        <dbReference type="ARBA" id="ARBA00031783"/>
    </source>
</evidence>
<dbReference type="PROSITE" id="PS50089">
    <property type="entry name" value="ZF_RING_2"/>
    <property type="match status" value="1"/>
</dbReference>
<evidence type="ECO:0000259" key="20">
    <source>
        <dbReference type="PROSITE" id="PS50089"/>
    </source>
</evidence>
<dbReference type="InterPro" id="IPR006642">
    <property type="entry name" value="Rad18_UBZ4"/>
</dbReference>
<feature type="domain" description="UBZ4-type" evidence="22">
    <location>
        <begin position="208"/>
        <end position="235"/>
    </location>
</feature>
<dbReference type="Proteomes" id="UP001221898">
    <property type="component" value="Unassembled WGS sequence"/>
</dbReference>
<comment type="catalytic activity">
    <reaction evidence="1">
        <text>S-ubiquitinyl-[E2 ubiquitin-conjugating enzyme]-L-cysteine + [acceptor protein]-L-lysine = [E2 ubiquitin-conjugating enzyme]-L-cysteine + N(6)-ubiquitinyl-[acceptor protein]-L-lysine.</text>
        <dbReference type="EC" id="2.3.2.27"/>
    </reaction>
</comment>
<feature type="compositionally biased region" description="Polar residues" evidence="19">
    <location>
        <begin position="456"/>
        <end position="472"/>
    </location>
</feature>
<evidence type="ECO:0000256" key="10">
    <source>
        <dbReference type="ARBA" id="ARBA00022786"/>
    </source>
</evidence>
<feature type="region of interest" description="Disordered" evidence="19">
    <location>
        <begin position="101"/>
        <end position="131"/>
    </location>
</feature>
<comment type="pathway">
    <text evidence="3">Protein modification; protein ubiquitination.</text>
</comment>
<feature type="domain" description="RING-type" evidence="20">
    <location>
        <begin position="21"/>
        <end position="59"/>
    </location>
</feature>
<evidence type="ECO:0000256" key="14">
    <source>
        <dbReference type="ARBA" id="ARBA00023242"/>
    </source>
</evidence>
<evidence type="ECO:0000259" key="21">
    <source>
        <dbReference type="PROSITE" id="PS50800"/>
    </source>
</evidence>
<keyword evidence="24" id="KW-1185">Reference proteome</keyword>
<evidence type="ECO:0000313" key="23">
    <source>
        <dbReference type="EMBL" id="KAJ8409339.1"/>
    </source>
</evidence>
<evidence type="ECO:0000256" key="3">
    <source>
        <dbReference type="ARBA" id="ARBA00004906"/>
    </source>
</evidence>
<dbReference type="GO" id="GO:0003697">
    <property type="term" value="F:single-stranded DNA binding"/>
    <property type="evidence" value="ECO:0007669"/>
    <property type="project" value="InterPro"/>
</dbReference>
<dbReference type="FunFam" id="3.30.40.10:FF:000172">
    <property type="entry name" value="E3 ubiquitin-protein ligase RAD18"/>
    <property type="match status" value="1"/>
</dbReference>
<evidence type="ECO:0000256" key="16">
    <source>
        <dbReference type="ARBA" id="ARBA00082369"/>
    </source>
</evidence>
<feature type="compositionally biased region" description="Basic and acidic residues" evidence="19">
    <location>
        <begin position="401"/>
        <end position="422"/>
    </location>
</feature>
<evidence type="ECO:0000256" key="19">
    <source>
        <dbReference type="SAM" id="MobiDB-lite"/>
    </source>
</evidence>
<evidence type="ECO:0000256" key="5">
    <source>
        <dbReference type="ARBA" id="ARBA00012483"/>
    </source>
</evidence>
<feature type="region of interest" description="Disordered" evidence="19">
    <location>
        <begin position="454"/>
        <end position="488"/>
    </location>
</feature>
<feature type="compositionally biased region" description="Low complexity" evidence="19">
    <location>
        <begin position="473"/>
        <end position="488"/>
    </location>
</feature>
<keyword evidence="14" id="KW-0539">Nucleus</keyword>
<comment type="similarity">
    <text evidence="4">Belongs to the RAD18 family.</text>
</comment>
<evidence type="ECO:0000256" key="1">
    <source>
        <dbReference type="ARBA" id="ARBA00000900"/>
    </source>
</evidence>
<dbReference type="InterPro" id="IPR039577">
    <property type="entry name" value="Rad18"/>
</dbReference>
<reference evidence="23" key="1">
    <citation type="journal article" date="2023" name="Science">
        <title>Genome structures resolve the early diversification of teleost fishes.</title>
        <authorList>
            <person name="Parey E."/>
            <person name="Louis A."/>
            <person name="Montfort J."/>
            <person name="Bouchez O."/>
            <person name="Roques C."/>
            <person name="Iampietro C."/>
            <person name="Lluch J."/>
            <person name="Castinel A."/>
            <person name="Donnadieu C."/>
            <person name="Desvignes T."/>
            <person name="Floi Bucao C."/>
            <person name="Jouanno E."/>
            <person name="Wen M."/>
            <person name="Mejri S."/>
            <person name="Dirks R."/>
            <person name="Jansen H."/>
            <person name="Henkel C."/>
            <person name="Chen W.J."/>
            <person name="Zahm M."/>
            <person name="Cabau C."/>
            <person name="Klopp C."/>
            <person name="Thompson A.W."/>
            <person name="Robinson-Rechavi M."/>
            <person name="Braasch I."/>
            <person name="Lecointre G."/>
            <person name="Bobe J."/>
            <person name="Postlethwait J.H."/>
            <person name="Berthelot C."/>
            <person name="Roest Crollius H."/>
            <person name="Guiguen Y."/>
        </authorList>
    </citation>
    <scope>NUCLEOTIDE SEQUENCE</scope>
    <source>
        <strain evidence="23">NC1722</strain>
    </source>
</reference>
<dbReference type="GO" id="GO:0006301">
    <property type="term" value="P:DNA damage tolerance"/>
    <property type="evidence" value="ECO:0007669"/>
    <property type="project" value="InterPro"/>
</dbReference>
<dbReference type="InterPro" id="IPR013083">
    <property type="entry name" value="Znf_RING/FYVE/PHD"/>
</dbReference>
<dbReference type="PROSITE" id="PS51908">
    <property type="entry name" value="ZF_UBZ4"/>
    <property type="match status" value="1"/>
</dbReference>
<dbReference type="EC" id="2.3.2.27" evidence="5"/>
<feature type="region of interest" description="Disordered" evidence="19">
    <location>
        <begin position="377"/>
        <end position="427"/>
    </location>
</feature>
<dbReference type="GO" id="GO:0061630">
    <property type="term" value="F:ubiquitin protein ligase activity"/>
    <property type="evidence" value="ECO:0007669"/>
    <property type="project" value="UniProtKB-EC"/>
</dbReference>
<gene>
    <name evidence="23" type="ORF">AAFF_G00235370</name>
</gene>
<evidence type="ECO:0000256" key="9">
    <source>
        <dbReference type="ARBA" id="ARBA00022771"/>
    </source>
</evidence>
<feature type="compositionally biased region" description="Polar residues" evidence="19">
    <location>
        <begin position="114"/>
        <end position="123"/>
    </location>
</feature>
<sequence>MSKMSLLTGPELKNLEALLRCPICFDCLNIAMMTKCSHNFCSLCIRKALSYKLRCPVCNSAMTEVDLRNNRILDDLAASCRAARLTIWDLPSVSPKILSPNLKRKAPNARQPVVENTSSSSLSKRPKLQPACNKSRSIRLLQFPRTLKVEVVKLPLHVTGTVKIEDVEVPVQVTRTVKKELVEVAATGSTSSSEFPSTSQSVKAVVAKVECPVCSMDIDQLRINRHLDSCLIREAKKDSLRSAGSKRKPLPKLVYTLLSIQELKKRLKECHLSTQGSREQLTTRHQEFVHMYNAECDSLTPMSAHDIANEVERNERMRAQLQSKSRSVLVFSEDQTIEEIQEMHSSYRKQHSAEFSRLIAQVKGQWKASRRTQIKDEALEGGSEPAGGGSLRPAAANEGEPDTKPHVSRDSSEDPAEERVLKSEPVVRSLSPTFSDVSISSSISDVFSVEAERNNELVSQESPGNLPVRNNTLSLSSLASPEHSSSQF</sequence>
<dbReference type="InterPro" id="IPR001841">
    <property type="entry name" value="Znf_RING"/>
</dbReference>
<evidence type="ECO:0000313" key="24">
    <source>
        <dbReference type="Proteomes" id="UP001221898"/>
    </source>
</evidence>
<evidence type="ECO:0000256" key="4">
    <source>
        <dbReference type="ARBA" id="ARBA00009506"/>
    </source>
</evidence>
<dbReference type="GO" id="GO:0097505">
    <property type="term" value="C:Rad6-Rad18 complex"/>
    <property type="evidence" value="ECO:0007669"/>
    <property type="project" value="TreeGrafter"/>
</dbReference>
<dbReference type="GO" id="GO:0005634">
    <property type="term" value="C:nucleus"/>
    <property type="evidence" value="ECO:0007669"/>
    <property type="project" value="UniProtKB-SubCell"/>
</dbReference>
<dbReference type="CDD" id="cd16529">
    <property type="entry name" value="RING-HC_RAD18"/>
    <property type="match status" value="1"/>
</dbReference>
<keyword evidence="10" id="KW-0833">Ubl conjugation pathway</keyword>
<keyword evidence="7" id="KW-0479">Metal-binding</keyword>
<evidence type="ECO:0000256" key="2">
    <source>
        <dbReference type="ARBA" id="ARBA00004123"/>
    </source>
</evidence>
<evidence type="ECO:0000256" key="18">
    <source>
        <dbReference type="PROSITE-ProRule" id="PRU01256"/>
    </source>
</evidence>
<dbReference type="GO" id="GO:0006281">
    <property type="term" value="P:DNA repair"/>
    <property type="evidence" value="ECO:0007669"/>
    <property type="project" value="UniProtKB-KW"/>
</dbReference>
<dbReference type="PROSITE" id="PS50800">
    <property type="entry name" value="SAP"/>
    <property type="match status" value="1"/>
</dbReference>
<comment type="subcellular location">
    <subcellularLocation>
        <location evidence="2">Nucleus</location>
    </subcellularLocation>
</comment>
<feature type="domain" description="SAP" evidence="21">
    <location>
        <begin position="255"/>
        <end position="289"/>
    </location>
</feature>
<dbReference type="PROSITE" id="PS00518">
    <property type="entry name" value="ZF_RING_1"/>
    <property type="match status" value="1"/>
</dbReference>
<evidence type="ECO:0000259" key="22">
    <source>
        <dbReference type="PROSITE" id="PS51908"/>
    </source>
</evidence>
<keyword evidence="6" id="KW-0808">Transferase</keyword>
<evidence type="ECO:0000256" key="6">
    <source>
        <dbReference type="ARBA" id="ARBA00022679"/>
    </source>
</evidence>
<organism evidence="23 24">
    <name type="scientific">Aldrovandia affinis</name>
    <dbReference type="NCBI Taxonomy" id="143900"/>
    <lineage>
        <taxon>Eukaryota</taxon>
        <taxon>Metazoa</taxon>
        <taxon>Chordata</taxon>
        <taxon>Craniata</taxon>
        <taxon>Vertebrata</taxon>
        <taxon>Euteleostomi</taxon>
        <taxon>Actinopterygii</taxon>
        <taxon>Neopterygii</taxon>
        <taxon>Teleostei</taxon>
        <taxon>Notacanthiformes</taxon>
        <taxon>Halosauridae</taxon>
        <taxon>Aldrovandia</taxon>
    </lineage>
</organism>
<dbReference type="Gene3D" id="3.30.40.10">
    <property type="entry name" value="Zinc/RING finger domain, C3HC4 (zinc finger)"/>
    <property type="match status" value="1"/>
</dbReference>
<accession>A0AAD7SV14</accession>
<evidence type="ECO:0000256" key="7">
    <source>
        <dbReference type="ARBA" id="ARBA00022723"/>
    </source>
</evidence>
<dbReference type="PANTHER" id="PTHR14134">
    <property type="entry name" value="E3 UBIQUITIN-PROTEIN LIGASE RAD18"/>
    <property type="match status" value="1"/>
</dbReference>
<dbReference type="SUPFAM" id="SSF57850">
    <property type="entry name" value="RING/U-box"/>
    <property type="match status" value="1"/>
</dbReference>
<dbReference type="AlphaFoldDB" id="A0AAD7SV14"/>
<dbReference type="GO" id="GO:0006513">
    <property type="term" value="P:protein monoubiquitination"/>
    <property type="evidence" value="ECO:0007669"/>
    <property type="project" value="InterPro"/>
</dbReference>
<keyword evidence="9 17" id="KW-0863">Zinc-finger</keyword>
<proteinExistence type="inferred from homology"/>
<dbReference type="Pfam" id="PF13923">
    <property type="entry name" value="zf-C3HC4_2"/>
    <property type="match status" value="1"/>
</dbReference>
<dbReference type="SMART" id="SM00734">
    <property type="entry name" value="ZnF_Rad18"/>
    <property type="match status" value="2"/>
</dbReference>
<protein>
    <recommendedName>
        <fullName evidence="5">RING-type E3 ubiquitin transferase</fullName>
        <ecNumber evidence="5">2.3.2.27</ecNumber>
    </recommendedName>
    <alternativeName>
        <fullName evidence="15 16">RING-type E3 ubiquitin transferase RAD18</fullName>
    </alternativeName>
</protein>
<evidence type="ECO:0000256" key="17">
    <source>
        <dbReference type="PROSITE-ProRule" id="PRU00175"/>
    </source>
</evidence>
<dbReference type="InterPro" id="IPR017907">
    <property type="entry name" value="Znf_RING_CS"/>
</dbReference>